<keyword evidence="3" id="KW-1185">Reference proteome</keyword>
<accession>A0A0C1L9R3</accession>
<evidence type="ECO:0008006" key="4">
    <source>
        <dbReference type="Google" id="ProtNLM"/>
    </source>
</evidence>
<keyword evidence="1" id="KW-0812">Transmembrane</keyword>
<feature type="transmembrane region" description="Helical" evidence="1">
    <location>
        <begin position="53"/>
        <end position="77"/>
    </location>
</feature>
<evidence type="ECO:0000313" key="3">
    <source>
        <dbReference type="Proteomes" id="UP000031408"/>
    </source>
</evidence>
<dbReference type="Proteomes" id="UP000031408">
    <property type="component" value="Unassembled WGS sequence"/>
</dbReference>
<proteinExistence type="predicted"/>
<sequence>MKRLFKELKDTILAGVVFLLPLLILIVLLGKAYQLLTGVSTKLASLFGVKTLLGLPGHTIASSVLILIMLLVCGYLVRLTLFRRMYNWLDRKLAEHLPPYKVYRELAMSKLNVQEEMLPYKSAASIVNDGTAQPCFIMDELADGSYVVFIPTAGNVKEGNVAILPANRIQLFPGIDIKLYRNALANQGQGIGKLMVPGAGPGVIQ</sequence>
<dbReference type="RefSeq" id="WP_039136051.1">
    <property type="nucleotide sequence ID" value="NZ_JSVC01000001.1"/>
</dbReference>
<feature type="transmembrane region" description="Helical" evidence="1">
    <location>
        <begin position="12"/>
        <end position="33"/>
    </location>
</feature>
<reference evidence="2 3" key="1">
    <citation type="submission" date="2014-11" db="EMBL/GenBank/DDBJ databases">
        <title>Genome sequence of Flavihumibacter solisilvae 3-3.</title>
        <authorList>
            <person name="Zhou G."/>
            <person name="Li M."/>
            <person name="Wang G."/>
        </authorList>
    </citation>
    <scope>NUCLEOTIDE SEQUENCE [LARGE SCALE GENOMIC DNA]</scope>
    <source>
        <strain evidence="2 3">3-3</strain>
    </source>
</reference>
<dbReference type="OrthoDB" id="667305at2"/>
<dbReference type="EMBL" id="JSVC01000001">
    <property type="protein sequence ID" value="KIC96266.1"/>
    <property type="molecule type" value="Genomic_DNA"/>
</dbReference>
<dbReference type="AlphaFoldDB" id="A0A0C1L9R3"/>
<comment type="caution">
    <text evidence="2">The sequence shown here is derived from an EMBL/GenBank/DDBJ whole genome shotgun (WGS) entry which is preliminary data.</text>
</comment>
<protein>
    <recommendedName>
        <fullName evidence="4">DUF502 domain-containing protein</fullName>
    </recommendedName>
</protein>
<keyword evidence="1" id="KW-1133">Transmembrane helix</keyword>
<evidence type="ECO:0000256" key="1">
    <source>
        <dbReference type="SAM" id="Phobius"/>
    </source>
</evidence>
<organism evidence="2 3">
    <name type="scientific">Flavihumibacter solisilvae</name>
    <dbReference type="NCBI Taxonomy" id="1349421"/>
    <lineage>
        <taxon>Bacteria</taxon>
        <taxon>Pseudomonadati</taxon>
        <taxon>Bacteroidota</taxon>
        <taxon>Chitinophagia</taxon>
        <taxon>Chitinophagales</taxon>
        <taxon>Chitinophagaceae</taxon>
        <taxon>Flavihumibacter</taxon>
    </lineage>
</organism>
<dbReference type="STRING" id="1349421.OI18_00410"/>
<evidence type="ECO:0000313" key="2">
    <source>
        <dbReference type="EMBL" id="KIC96266.1"/>
    </source>
</evidence>
<name>A0A0C1L9R3_9BACT</name>
<gene>
    <name evidence="2" type="ORF">OI18_00410</name>
</gene>
<keyword evidence="1" id="KW-0472">Membrane</keyword>